<dbReference type="Proteomes" id="UP000261620">
    <property type="component" value="Unplaced"/>
</dbReference>
<accession>A0A3Q3WBK1</accession>
<dbReference type="Gene3D" id="4.10.1000.10">
    <property type="entry name" value="Zinc finger, CCCH-type"/>
    <property type="match status" value="1"/>
</dbReference>
<evidence type="ECO:0000256" key="5">
    <source>
        <dbReference type="SAM" id="MobiDB-lite"/>
    </source>
</evidence>
<name>A0A3Q3WBK1_MOLML</name>
<dbReference type="InterPro" id="IPR041367">
    <property type="entry name" value="Znf-CCCH_4"/>
</dbReference>
<feature type="region of interest" description="Disordered" evidence="5">
    <location>
        <begin position="1"/>
        <end position="69"/>
    </location>
</feature>
<keyword evidence="1 4" id="KW-0479">Metal-binding</keyword>
<evidence type="ECO:0000256" key="1">
    <source>
        <dbReference type="ARBA" id="ARBA00022723"/>
    </source>
</evidence>
<reference evidence="7" key="1">
    <citation type="submission" date="2025-08" db="UniProtKB">
        <authorList>
            <consortium name="Ensembl"/>
        </authorList>
    </citation>
    <scope>IDENTIFICATION</scope>
</reference>
<protein>
    <recommendedName>
        <fullName evidence="6">C3H1-type domain-containing protein</fullName>
    </recommendedName>
</protein>
<reference evidence="7" key="2">
    <citation type="submission" date="2025-09" db="UniProtKB">
        <authorList>
            <consortium name="Ensembl"/>
        </authorList>
    </citation>
    <scope>IDENTIFICATION</scope>
</reference>
<dbReference type="Ensembl" id="ENSMMOT00000009543.1">
    <property type="protein sequence ID" value="ENSMMOP00000009377.1"/>
    <property type="gene ID" value="ENSMMOG00000007254.1"/>
</dbReference>
<evidence type="ECO:0000256" key="2">
    <source>
        <dbReference type="ARBA" id="ARBA00022771"/>
    </source>
</evidence>
<dbReference type="STRING" id="94237.ENSMMOP00000009377"/>
<dbReference type="InterPro" id="IPR000571">
    <property type="entry name" value="Znf_CCCH"/>
</dbReference>
<feature type="compositionally biased region" description="Polar residues" evidence="5">
    <location>
        <begin position="43"/>
        <end position="60"/>
    </location>
</feature>
<evidence type="ECO:0000256" key="4">
    <source>
        <dbReference type="PROSITE-ProRule" id="PRU00723"/>
    </source>
</evidence>
<evidence type="ECO:0000313" key="7">
    <source>
        <dbReference type="Ensembl" id="ENSMMOP00000009377.1"/>
    </source>
</evidence>
<feature type="domain" description="C3H1-type" evidence="6">
    <location>
        <begin position="107"/>
        <end position="135"/>
    </location>
</feature>
<keyword evidence="2 4" id="KW-0863">Zinc-finger</keyword>
<keyword evidence="8" id="KW-1185">Reference proteome</keyword>
<keyword evidence="3 4" id="KW-0862">Zinc</keyword>
<dbReference type="PROSITE" id="PS50103">
    <property type="entry name" value="ZF_C3H1"/>
    <property type="match status" value="1"/>
</dbReference>
<evidence type="ECO:0000259" key="6">
    <source>
        <dbReference type="PROSITE" id="PS50103"/>
    </source>
</evidence>
<dbReference type="InterPro" id="IPR036855">
    <property type="entry name" value="Znf_CCCH_sf"/>
</dbReference>
<dbReference type="GO" id="GO:0008270">
    <property type="term" value="F:zinc ion binding"/>
    <property type="evidence" value="ECO:0007669"/>
    <property type="project" value="UniProtKB-KW"/>
</dbReference>
<evidence type="ECO:0000256" key="3">
    <source>
        <dbReference type="ARBA" id="ARBA00022833"/>
    </source>
</evidence>
<sequence>MDSLVGYGLSSDSDSDGDVGYSESDSEPEPSSSPTHPPVSASQTICQTNLPAPSLGSLTHSKLPPPSLNSCSDSSVFANPFKAQAEQNLSALQKHVPLTMQAKPSQIGGKRMCVSYRKDGKCRFGIKCKFAHDSDLQTRVIPTDCHPPLSEDTSVSDRVKSHGLSQSLQPEAKEDSGGLVKKRKVGLSNTLIPPKRAMKQYAMQRKKQEINMS</sequence>
<organism evidence="7 8">
    <name type="scientific">Mola mola</name>
    <name type="common">Ocean sunfish</name>
    <name type="synonym">Tetraodon mola</name>
    <dbReference type="NCBI Taxonomy" id="94237"/>
    <lineage>
        <taxon>Eukaryota</taxon>
        <taxon>Metazoa</taxon>
        <taxon>Chordata</taxon>
        <taxon>Craniata</taxon>
        <taxon>Vertebrata</taxon>
        <taxon>Euteleostomi</taxon>
        <taxon>Actinopterygii</taxon>
        <taxon>Neopterygii</taxon>
        <taxon>Teleostei</taxon>
        <taxon>Neoteleostei</taxon>
        <taxon>Acanthomorphata</taxon>
        <taxon>Eupercaria</taxon>
        <taxon>Tetraodontiformes</taxon>
        <taxon>Molidae</taxon>
        <taxon>Mola</taxon>
    </lineage>
</organism>
<dbReference type="SUPFAM" id="SSF90229">
    <property type="entry name" value="CCCH zinc finger"/>
    <property type="match status" value="1"/>
</dbReference>
<dbReference type="AlphaFoldDB" id="A0A3Q3WBK1"/>
<evidence type="ECO:0000313" key="8">
    <source>
        <dbReference type="Proteomes" id="UP000261620"/>
    </source>
</evidence>
<feature type="zinc finger region" description="C3H1-type" evidence="4">
    <location>
        <begin position="107"/>
        <end position="135"/>
    </location>
</feature>
<dbReference type="Pfam" id="PF18044">
    <property type="entry name" value="zf-CCCH_4"/>
    <property type="match status" value="1"/>
</dbReference>
<feature type="compositionally biased region" description="Low complexity" evidence="5">
    <location>
        <begin position="1"/>
        <end position="42"/>
    </location>
</feature>
<dbReference type="OMA" id="KVCVSYR"/>
<feature type="region of interest" description="Disordered" evidence="5">
    <location>
        <begin position="145"/>
        <end position="182"/>
    </location>
</feature>
<proteinExistence type="predicted"/>